<organism evidence="2 3">
    <name type="scientific">Oesophagostomum dentatum</name>
    <name type="common">Nodular worm</name>
    <dbReference type="NCBI Taxonomy" id="61180"/>
    <lineage>
        <taxon>Eukaryota</taxon>
        <taxon>Metazoa</taxon>
        <taxon>Ecdysozoa</taxon>
        <taxon>Nematoda</taxon>
        <taxon>Chromadorea</taxon>
        <taxon>Rhabditida</taxon>
        <taxon>Rhabditina</taxon>
        <taxon>Rhabditomorpha</taxon>
        <taxon>Strongyloidea</taxon>
        <taxon>Strongylidae</taxon>
        <taxon>Oesophagostomum</taxon>
    </lineage>
</organism>
<dbReference type="Proteomes" id="UP000053660">
    <property type="component" value="Unassembled WGS sequence"/>
</dbReference>
<evidence type="ECO:0000256" key="1">
    <source>
        <dbReference type="SAM" id="MobiDB-lite"/>
    </source>
</evidence>
<accession>A0A0B1RZE4</accession>
<sequence length="47" mass="5301">MVGRTIRRGMLAQVIDQRNHWTIDAEATVQPTRHPNPTASQSECGNR</sequence>
<dbReference type="EMBL" id="KN609745">
    <property type="protein sequence ID" value="KHJ78468.1"/>
    <property type="molecule type" value="Genomic_DNA"/>
</dbReference>
<evidence type="ECO:0000313" key="2">
    <source>
        <dbReference type="EMBL" id="KHJ78468.1"/>
    </source>
</evidence>
<keyword evidence="3" id="KW-1185">Reference proteome</keyword>
<evidence type="ECO:0000313" key="3">
    <source>
        <dbReference type="Proteomes" id="UP000053660"/>
    </source>
</evidence>
<proteinExistence type="predicted"/>
<reference evidence="2 3" key="1">
    <citation type="submission" date="2014-03" db="EMBL/GenBank/DDBJ databases">
        <title>Draft genome of the hookworm Oesophagostomum dentatum.</title>
        <authorList>
            <person name="Mitreva M."/>
        </authorList>
    </citation>
    <scope>NUCLEOTIDE SEQUENCE [LARGE SCALE GENOMIC DNA]</scope>
    <source>
        <strain evidence="2 3">OD-Hann</strain>
    </source>
</reference>
<gene>
    <name evidence="2" type="ORF">OESDEN_21911</name>
</gene>
<dbReference type="AlphaFoldDB" id="A0A0B1RZE4"/>
<protein>
    <submittedName>
        <fullName evidence="2">Uncharacterized protein</fullName>
    </submittedName>
</protein>
<name>A0A0B1RZE4_OESDE</name>
<feature type="region of interest" description="Disordered" evidence="1">
    <location>
        <begin position="26"/>
        <end position="47"/>
    </location>
</feature>
<feature type="compositionally biased region" description="Polar residues" evidence="1">
    <location>
        <begin position="29"/>
        <end position="47"/>
    </location>
</feature>